<accession>A0A916SKT6</accession>
<comment type="cofactor">
    <cofactor evidence="1 8">
        <name>Mg(2+)</name>
        <dbReference type="ChEBI" id="CHEBI:18420"/>
    </cofactor>
</comment>
<evidence type="ECO:0000259" key="9">
    <source>
        <dbReference type="Pfam" id="PF01850"/>
    </source>
</evidence>
<comment type="similarity">
    <text evidence="7 8">Belongs to the PINc/VapC protein family.</text>
</comment>
<dbReference type="AlphaFoldDB" id="A0A916SKT6"/>
<dbReference type="GO" id="GO:0016787">
    <property type="term" value="F:hydrolase activity"/>
    <property type="evidence" value="ECO:0007669"/>
    <property type="project" value="UniProtKB-KW"/>
</dbReference>
<dbReference type="GO" id="GO:0004540">
    <property type="term" value="F:RNA nuclease activity"/>
    <property type="evidence" value="ECO:0007669"/>
    <property type="project" value="InterPro"/>
</dbReference>
<protein>
    <recommendedName>
        <fullName evidence="8">Ribonuclease VapC</fullName>
        <shortName evidence="8">RNase VapC</shortName>
        <ecNumber evidence="8">3.1.-.-</ecNumber>
    </recommendedName>
    <alternativeName>
        <fullName evidence="8">Toxin VapC</fullName>
    </alternativeName>
</protein>
<evidence type="ECO:0000313" key="10">
    <source>
        <dbReference type="EMBL" id="GGB04867.1"/>
    </source>
</evidence>
<keyword evidence="11" id="KW-1185">Reference proteome</keyword>
<dbReference type="InterPro" id="IPR050556">
    <property type="entry name" value="Type_II_TA_system_RNase"/>
</dbReference>
<dbReference type="EC" id="3.1.-.-" evidence="8"/>
<keyword evidence="5 8" id="KW-0378">Hydrolase</keyword>
<proteinExistence type="inferred from homology"/>
<feature type="domain" description="PIN" evidence="9">
    <location>
        <begin position="2"/>
        <end position="128"/>
    </location>
</feature>
<dbReference type="CDD" id="cd18731">
    <property type="entry name" value="PIN_NgFitB-like"/>
    <property type="match status" value="1"/>
</dbReference>
<dbReference type="EMBL" id="BMIG01000010">
    <property type="protein sequence ID" value="GGB04867.1"/>
    <property type="molecule type" value="Genomic_DNA"/>
</dbReference>
<dbReference type="PANTHER" id="PTHR33653:SF1">
    <property type="entry name" value="RIBONUCLEASE VAPC2"/>
    <property type="match status" value="1"/>
</dbReference>
<dbReference type="GO" id="GO:0000287">
    <property type="term" value="F:magnesium ion binding"/>
    <property type="evidence" value="ECO:0007669"/>
    <property type="project" value="UniProtKB-UniRule"/>
</dbReference>
<evidence type="ECO:0000256" key="3">
    <source>
        <dbReference type="ARBA" id="ARBA00022722"/>
    </source>
</evidence>
<evidence type="ECO:0000256" key="7">
    <source>
        <dbReference type="ARBA" id="ARBA00038093"/>
    </source>
</evidence>
<comment type="caution">
    <text evidence="10">The sequence shown here is derived from an EMBL/GenBank/DDBJ whole genome shotgun (WGS) entry which is preliminary data.</text>
</comment>
<dbReference type="InterPro" id="IPR002716">
    <property type="entry name" value="PIN_dom"/>
</dbReference>
<reference evidence="10" key="2">
    <citation type="submission" date="2020-09" db="EMBL/GenBank/DDBJ databases">
        <authorList>
            <person name="Sun Q."/>
            <person name="Zhou Y."/>
        </authorList>
    </citation>
    <scope>NUCLEOTIDE SEQUENCE</scope>
    <source>
        <strain evidence="10">CGMCC 1.15322</strain>
    </source>
</reference>
<dbReference type="InterPro" id="IPR022907">
    <property type="entry name" value="VapC_family"/>
</dbReference>
<dbReference type="SUPFAM" id="SSF88723">
    <property type="entry name" value="PIN domain-like"/>
    <property type="match status" value="1"/>
</dbReference>
<dbReference type="RefSeq" id="WP_188709071.1">
    <property type="nucleotide sequence ID" value="NZ_BMIG01000010.1"/>
</dbReference>
<dbReference type="InterPro" id="IPR029060">
    <property type="entry name" value="PIN-like_dom_sf"/>
</dbReference>
<evidence type="ECO:0000256" key="2">
    <source>
        <dbReference type="ARBA" id="ARBA00022649"/>
    </source>
</evidence>
<dbReference type="Proteomes" id="UP000620596">
    <property type="component" value="Unassembled WGS sequence"/>
</dbReference>
<evidence type="ECO:0000256" key="5">
    <source>
        <dbReference type="ARBA" id="ARBA00022801"/>
    </source>
</evidence>
<dbReference type="HAMAP" id="MF_00265">
    <property type="entry name" value="VapC_Nob1"/>
    <property type="match status" value="1"/>
</dbReference>
<keyword evidence="2 8" id="KW-1277">Toxin-antitoxin system</keyword>
<organism evidence="10 11">
    <name type="scientific">Polaromonas eurypsychrophila</name>
    <dbReference type="NCBI Taxonomy" id="1614635"/>
    <lineage>
        <taxon>Bacteria</taxon>
        <taxon>Pseudomonadati</taxon>
        <taxon>Pseudomonadota</taxon>
        <taxon>Betaproteobacteria</taxon>
        <taxon>Burkholderiales</taxon>
        <taxon>Comamonadaceae</taxon>
        <taxon>Polaromonas</taxon>
    </lineage>
</organism>
<dbReference type="PANTHER" id="PTHR33653">
    <property type="entry name" value="RIBONUCLEASE VAPC2"/>
    <property type="match status" value="1"/>
</dbReference>
<evidence type="ECO:0000256" key="1">
    <source>
        <dbReference type="ARBA" id="ARBA00001946"/>
    </source>
</evidence>
<dbReference type="Gene3D" id="3.40.50.1010">
    <property type="entry name" value="5'-nuclease"/>
    <property type="match status" value="1"/>
</dbReference>
<sequence>MYLLDTNVLSELMRAAPSPALLAWMDAQAGQELFICAITRAEIELGITLLPQGKRRTSLAVQAQAMFDEDFAGRCLPFDGRCAPLYADLVASRTRQGLPISVEDAQIAAISLANQKNLATRNTSDFLKITGLPLTNPWLA</sequence>
<name>A0A916SKT6_9BURK</name>
<reference evidence="10" key="1">
    <citation type="journal article" date="2014" name="Int. J. Syst. Evol. Microbiol.">
        <title>Complete genome sequence of Corynebacterium casei LMG S-19264T (=DSM 44701T), isolated from a smear-ripened cheese.</title>
        <authorList>
            <consortium name="US DOE Joint Genome Institute (JGI-PGF)"/>
            <person name="Walter F."/>
            <person name="Albersmeier A."/>
            <person name="Kalinowski J."/>
            <person name="Ruckert C."/>
        </authorList>
    </citation>
    <scope>NUCLEOTIDE SEQUENCE</scope>
    <source>
        <strain evidence="10">CGMCC 1.15322</strain>
    </source>
</reference>
<gene>
    <name evidence="8 10" type="primary">vapC</name>
    <name evidence="10" type="ORF">GCM10011496_27280</name>
</gene>
<evidence type="ECO:0000256" key="8">
    <source>
        <dbReference type="HAMAP-Rule" id="MF_00265"/>
    </source>
</evidence>
<keyword evidence="3 8" id="KW-0540">Nuclease</keyword>
<dbReference type="Pfam" id="PF01850">
    <property type="entry name" value="PIN"/>
    <property type="match status" value="1"/>
</dbReference>
<dbReference type="GO" id="GO:0090729">
    <property type="term" value="F:toxin activity"/>
    <property type="evidence" value="ECO:0007669"/>
    <property type="project" value="UniProtKB-KW"/>
</dbReference>
<feature type="binding site" evidence="8">
    <location>
        <position position="5"/>
    </location>
    <ligand>
        <name>Mg(2+)</name>
        <dbReference type="ChEBI" id="CHEBI:18420"/>
    </ligand>
</feature>
<evidence type="ECO:0000313" key="11">
    <source>
        <dbReference type="Proteomes" id="UP000620596"/>
    </source>
</evidence>
<keyword evidence="6 8" id="KW-0460">Magnesium</keyword>
<keyword evidence="4 8" id="KW-0479">Metal-binding</keyword>
<evidence type="ECO:0000256" key="6">
    <source>
        <dbReference type="ARBA" id="ARBA00022842"/>
    </source>
</evidence>
<evidence type="ECO:0000256" key="4">
    <source>
        <dbReference type="ARBA" id="ARBA00022723"/>
    </source>
</evidence>
<comment type="function">
    <text evidence="8">Toxic component of a toxin-antitoxin (TA) system. An RNase.</text>
</comment>
<feature type="binding site" evidence="8">
    <location>
        <position position="104"/>
    </location>
    <ligand>
        <name>Mg(2+)</name>
        <dbReference type="ChEBI" id="CHEBI:18420"/>
    </ligand>
</feature>
<keyword evidence="8" id="KW-0800">Toxin</keyword>